<proteinExistence type="predicted"/>
<evidence type="ECO:0000256" key="1">
    <source>
        <dbReference type="SAM" id="MobiDB-lite"/>
    </source>
</evidence>
<feature type="region of interest" description="Disordered" evidence="1">
    <location>
        <begin position="30"/>
        <end position="52"/>
    </location>
</feature>
<name>A0A2P2JFZ4_RHIMU</name>
<dbReference type="AlphaFoldDB" id="A0A2P2JFZ4"/>
<organism evidence="2">
    <name type="scientific">Rhizophora mucronata</name>
    <name type="common">Asiatic mangrove</name>
    <dbReference type="NCBI Taxonomy" id="61149"/>
    <lineage>
        <taxon>Eukaryota</taxon>
        <taxon>Viridiplantae</taxon>
        <taxon>Streptophyta</taxon>
        <taxon>Embryophyta</taxon>
        <taxon>Tracheophyta</taxon>
        <taxon>Spermatophyta</taxon>
        <taxon>Magnoliopsida</taxon>
        <taxon>eudicotyledons</taxon>
        <taxon>Gunneridae</taxon>
        <taxon>Pentapetalae</taxon>
        <taxon>rosids</taxon>
        <taxon>fabids</taxon>
        <taxon>Malpighiales</taxon>
        <taxon>Rhizophoraceae</taxon>
        <taxon>Rhizophora</taxon>
    </lineage>
</organism>
<protein>
    <submittedName>
        <fullName evidence="2">Myosin heavy chain cardiac muscle isoform</fullName>
    </submittedName>
</protein>
<dbReference type="EMBL" id="GGEC01011913">
    <property type="protein sequence ID" value="MBW92396.1"/>
    <property type="molecule type" value="Transcribed_RNA"/>
</dbReference>
<evidence type="ECO:0000313" key="2">
    <source>
        <dbReference type="EMBL" id="MBW92396.1"/>
    </source>
</evidence>
<reference evidence="2" key="1">
    <citation type="submission" date="2018-02" db="EMBL/GenBank/DDBJ databases">
        <title>Rhizophora mucronata_Transcriptome.</title>
        <authorList>
            <person name="Meera S.P."/>
            <person name="Sreeshan A."/>
            <person name="Augustine A."/>
        </authorList>
    </citation>
    <scope>NUCLEOTIDE SEQUENCE</scope>
    <source>
        <tissue evidence="2">Leaf</tissue>
    </source>
</reference>
<sequence>MWLSHHHEYFRLKSACDWLPIAQWKALSQKARASETMSDQNQSGSGGEHSLT</sequence>
<accession>A0A2P2JFZ4</accession>